<dbReference type="KEGG" id="ssl:SS1G_14140"/>
<dbReference type="GeneID" id="5480993"/>
<keyword evidence="3" id="KW-1185">Reference proteome</keyword>
<gene>
    <name evidence="2" type="ORF">SS1G_14140</name>
</gene>
<organism evidence="2 3">
    <name type="scientific">Sclerotinia sclerotiorum (strain ATCC 18683 / 1980 / Ss-1)</name>
    <name type="common">White mold</name>
    <name type="synonym">Whetzelinia sclerotiorum</name>
    <dbReference type="NCBI Taxonomy" id="665079"/>
    <lineage>
        <taxon>Eukaryota</taxon>
        <taxon>Fungi</taxon>
        <taxon>Dikarya</taxon>
        <taxon>Ascomycota</taxon>
        <taxon>Pezizomycotina</taxon>
        <taxon>Leotiomycetes</taxon>
        <taxon>Helotiales</taxon>
        <taxon>Sclerotiniaceae</taxon>
        <taxon>Sclerotinia</taxon>
    </lineage>
</organism>
<evidence type="ECO:0000313" key="3">
    <source>
        <dbReference type="Proteomes" id="UP000001312"/>
    </source>
</evidence>
<accession>A7F959</accession>
<proteinExistence type="predicted"/>
<protein>
    <recommendedName>
        <fullName evidence="1">HTH psq-type domain-containing protein</fullName>
    </recommendedName>
</protein>
<dbReference type="Proteomes" id="UP000001312">
    <property type="component" value="Unassembled WGS sequence"/>
</dbReference>
<dbReference type="GO" id="GO:0003677">
    <property type="term" value="F:DNA binding"/>
    <property type="evidence" value="ECO:0007669"/>
    <property type="project" value="InterPro"/>
</dbReference>
<dbReference type="InParanoid" id="A7F959"/>
<name>A7F959_SCLS1</name>
<feature type="domain" description="HTH psq-type" evidence="1">
    <location>
        <begin position="7"/>
        <end position="42"/>
    </location>
</feature>
<dbReference type="Gene3D" id="1.10.10.60">
    <property type="entry name" value="Homeodomain-like"/>
    <property type="match status" value="1"/>
</dbReference>
<dbReference type="AlphaFoldDB" id="A7F959"/>
<dbReference type="InterPro" id="IPR007889">
    <property type="entry name" value="HTH_Psq"/>
</dbReference>
<dbReference type="SUPFAM" id="SSF46689">
    <property type="entry name" value="Homeodomain-like"/>
    <property type="match status" value="1"/>
</dbReference>
<evidence type="ECO:0000313" key="2">
    <source>
        <dbReference type="EMBL" id="EDO00270.1"/>
    </source>
</evidence>
<evidence type="ECO:0000259" key="1">
    <source>
        <dbReference type="Pfam" id="PF05225"/>
    </source>
</evidence>
<dbReference type="EMBL" id="CH476650">
    <property type="protein sequence ID" value="EDO00270.1"/>
    <property type="molecule type" value="Genomic_DNA"/>
</dbReference>
<dbReference type="InterPro" id="IPR009057">
    <property type="entry name" value="Homeodomain-like_sf"/>
</dbReference>
<dbReference type="RefSeq" id="XP_001584857.1">
    <property type="nucleotide sequence ID" value="XM_001584807.1"/>
</dbReference>
<sequence>MESNNQEGRILLAIEAINKDQKLSIRKAAKLYNIPCTKIQRRMDSTTPRIESRANSHNLTKLEEEMFIQYIIDMDKKGFVPKLNSVEDIANYILESQGAKKVGKL</sequence>
<dbReference type="Pfam" id="PF05225">
    <property type="entry name" value="HTH_psq"/>
    <property type="match status" value="1"/>
</dbReference>
<reference evidence="3" key="1">
    <citation type="journal article" date="2011" name="PLoS Genet.">
        <title>Genomic analysis of the necrotrophic fungal pathogens Sclerotinia sclerotiorum and Botrytis cinerea.</title>
        <authorList>
            <person name="Amselem J."/>
            <person name="Cuomo C.A."/>
            <person name="van Kan J.A."/>
            <person name="Viaud M."/>
            <person name="Benito E.P."/>
            <person name="Couloux A."/>
            <person name="Coutinho P.M."/>
            <person name="de Vries R.P."/>
            <person name="Dyer P.S."/>
            <person name="Fillinger S."/>
            <person name="Fournier E."/>
            <person name="Gout L."/>
            <person name="Hahn M."/>
            <person name="Kohn L."/>
            <person name="Lapalu N."/>
            <person name="Plummer K.M."/>
            <person name="Pradier J.M."/>
            <person name="Quevillon E."/>
            <person name="Sharon A."/>
            <person name="Simon A."/>
            <person name="ten Have A."/>
            <person name="Tudzynski B."/>
            <person name="Tudzynski P."/>
            <person name="Wincker P."/>
            <person name="Andrew M."/>
            <person name="Anthouard V."/>
            <person name="Beever R.E."/>
            <person name="Beffa R."/>
            <person name="Benoit I."/>
            <person name="Bouzid O."/>
            <person name="Brault B."/>
            <person name="Chen Z."/>
            <person name="Choquer M."/>
            <person name="Collemare J."/>
            <person name="Cotton P."/>
            <person name="Danchin E.G."/>
            <person name="Da Silva C."/>
            <person name="Gautier A."/>
            <person name="Giraud C."/>
            <person name="Giraud T."/>
            <person name="Gonzalez C."/>
            <person name="Grossetete S."/>
            <person name="Guldener U."/>
            <person name="Henrissat B."/>
            <person name="Howlett B.J."/>
            <person name="Kodira C."/>
            <person name="Kretschmer M."/>
            <person name="Lappartient A."/>
            <person name="Leroch M."/>
            <person name="Levis C."/>
            <person name="Mauceli E."/>
            <person name="Neuveglise C."/>
            <person name="Oeser B."/>
            <person name="Pearson M."/>
            <person name="Poulain J."/>
            <person name="Poussereau N."/>
            <person name="Quesneville H."/>
            <person name="Rascle C."/>
            <person name="Schumacher J."/>
            <person name="Segurens B."/>
            <person name="Sexton A."/>
            <person name="Silva E."/>
            <person name="Sirven C."/>
            <person name="Soanes D.M."/>
            <person name="Talbot N.J."/>
            <person name="Templeton M."/>
            <person name="Yandava C."/>
            <person name="Yarden O."/>
            <person name="Zeng Q."/>
            <person name="Rollins J.A."/>
            <person name="Lebrun M.H."/>
            <person name="Dickman M."/>
        </authorList>
    </citation>
    <scope>NUCLEOTIDE SEQUENCE [LARGE SCALE GENOMIC DNA]</scope>
    <source>
        <strain evidence="3">ATCC 18683 / 1980 / Ss-1</strain>
    </source>
</reference>